<feature type="domain" description="HMA" evidence="21">
    <location>
        <begin position="8"/>
        <end position="76"/>
    </location>
</feature>
<keyword evidence="4 19" id="KW-1003">Cell membrane</keyword>
<dbReference type="InterPro" id="IPR051014">
    <property type="entry name" value="Cation_Transport_ATPase_IB"/>
</dbReference>
<organism evidence="22 23">
    <name type="scientific">Niallia taxi</name>
    <dbReference type="NCBI Taxonomy" id="2499688"/>
    <lineage>
        <taxon>Bacteria</taxon>
        <taxon>Bacillati</taxon>
        <taxon>Bacillota</taxon>
        <taxon>Bacilli</taxon>
        <taxon>Bacillales</taxon>
        <taxon>Bacillaceae</taxon>
        <taxon>Niallia</taxon>
    </lineage>
</organism>
<evidence type="ECO:0000256" key="14">
    <source>
        <dbReference type="ARBA" id="ARBA00022989"/>
    </source>
</evidence>
<proteinExistence type="inferred from homology"/>
<evidence type="ECO:0000313" key="22">
    <source>
        <dbReference type="EMBL" id="RVT59416.1"/>
    </source>
</evidence>
<dbReference type="NCBIfam" id="TIGR01494">
    <property type="entry name" value="ATPase_P-type"/>
    <property type="match status" value="1"/>
</dbReference>
<keyword evidence="14 19" id="KW-1133">Transmembrane helix</keyword>
<evidence type="ECO:0000256" key="3">
    <source>
        <dbReference type="ARBA" id="ARBA00022448"/>
    </source>
</evidence>
<dbReference type="CDD" id="cd07548">
    <property type="entry name" value="P-type_ATPase-Cd_Zn_Co_like"/>
    <property type="match status" value="1"/>
</dbReference>
<comment type="caution">
    <text evidence="22">The sequence shown here is derived from an EMBL/GenBank/DDBJ whole genome shotgun (WGS) entry which is preliminary data.</text>
</comment>
<evidence type="ECO:0000259" key="21">
    <source>
        <dbReference type="PROSITE" id="PS50846"/>
    </source>
</evidence>
<keyword evidence="6" id="KW-0597">Phosphoprotein</keyword>
<dbReference type="GO" id="GO:0005524">
    <property type="term" value="F:ATP binding"/>
    <property type="evidence" value="ECO:0007669"/>
    <property type="project" value="UniProtKB-UniRule"/>
</dbReference>
<dbReference type="SFLD" id="SFLDF00027">
    <property type="entry name" value="p-type_atpase"/>
    <property type="match status" value="1"/>
</dbReference>
<keyword evidence="12" id="KW-0460">Magnesium</keyword>
<evidence type="ECO:0000256" key="18">
    <source>
        <dbReference type="ARBA" id="ARBA00049338"/>
    </source>
</evidence>
<dbReference type="InterPro" id="IPR017969">
    <property type="entry name" value="Heavy-metal-associated_CS"/>
</dbReference>
<dbReference type="SUPFAM" id="SSF81653">
    <property type="entry name" value="Calcium ATPase, transduction domain A"/>
    <property type="match status" value="1"/>
</dbReference>
<dbReference type="AlphaFoldDB" id="A0A3S2X0V9"/>
<dbReference type="InterPro" id="IPR044492">
    <property type="entry name" value="P_typ_ATPase_HD_dom"/>
</dbReference>
<accession>A0A3S2X0V9</accession>
<keyword evidence="5" id="KW-0104">Cadmium</keyword>
<evidence type="ECO:0000256" key="15">
    <source>
        <dbReference type="ARBA" id="ARBA00023065"/>
    </source>
</evidence>
<evidence type="ECO:0000256" key="20">
    <source>
        <dbReference type="SAM" id="MobiDB-lite"/>
    </source>
</evidence>
<dbReference type="GO" id="GO:0016463">
    <property type="term" value="F:P-type zinc transporter activity"/>
    <property type="evidence" value="ECO:0007669"/>
    <property type="project" value="UniProtKB-EC"/>
</dbReference>
<feature type="compositionally biased region" description="Basic and acidic residues" evidence="20">
    <location>
        <begin position="98"/>
        <end position="123"/>
    </location>
</feature>
<dbReference type="PRINTS" id="PR00119">
    <property type="entry name" value="CATATPASE"/>
</dbReference>
<protein>
    <submittedName>
        <fullName evidence="22">Cadmium-translocating P-type ATPase</fullName>
        <ecNumber evidence="22">3.6.3.3</ecNumber>
    </submittedName>
</protein>
<dbReference type="PANTHER" id="PTHR48085">
    <property type="entry name" value="CADMIUM/ZINC-TRANSPORTING ATPASE HMA2-RELATED"/>
    <property type="match status" value="1"/>
</dbReference>
<keyword evidence="22" id="KW-0378">Hydrolase</keyword>
<dbReference type="InterPro" id="IPR023299">
    <property type="entry name" value="ATPase_P-typ_cyto_dom_N"/>
</dbReference>
<evidence type="ECO:0000256" key="10">
    <source>
        <dbReference type="ARBA" id="ARBA00022833"/>
    </source>
</evidence>
<dbReference type="FunFam" id="2.70.150.10:FF:000002">
    <property type="entry name" value="Copper-transporting ATPase 1, putative"/>
    <property type="match status" value="1"/>
</dbReference>
<dbReference type="Pfam" id="PF00122">
    <property type="entry name" value="E1-E2_ATPase"/>
    <property type="match status" value="1"/>
</dbReference>
<evidence type="ECO:0000256" key="16">
    <source>
        <dbReference type="ARBA" id="ARBA00023136"/>
    </source>
</evidence>
<keyword evidence="23" id="KW-1185">Reference proteome</keyword>
<dbReference type="NCBIfam" id="TIGR01525">
    <property type="entry name" value="ATPase-IB_hvy"/>
    <property type="match status" value="1"/>
</dbReference>
<dbReference type="GeneID" id="87619649"/>
<feature type="transmembrane region" description="Helical" evidence="19">
    <location>
        <begin position="155"/>
        <end position="174"/>
    </location>
</feature>
<dbReference type="Gene3D" id="3.40.1110.10">
    <property type="entry name" value="Calcium-transporting ATPase, cytoplasmic domain N"/>
    <property type="match status" value="1"/>
</dbReference>
<dbReference type="PANTHER" id="PTHR48085:SF5">
    <property type="entry name" value="CADMIUM_ZINC-TRANSPORTING ATPASE HMA4-RELATED"/>
    <property type="match status" value="1"/>
</dbReference>
<keyword evidence="7 19" id="KW-0812">Transmembrane</keyword>
<dbReference type="PROSITE" id="PS01047">
    <property type="entry name" value="HMA_1"/>
    <property type="match status" value="1"/>
</dbReference>
<dbReference type="NCBIfam" id="TIGR01512">
    <property type="entry name" value="ATPase-IB2_Cd"/>
    <property type="match status" value="1"/>
</dbReference>
<comment type="catalytic activity">
    <reaction evidence="17">
        <text>Zn(2+)(in) + ATP + H2O = Zn(2+)(out) + ADP + phosphate + H(+)</text>
        <dbReference type="Rhea" id="RHEA:20621"/>
        <dbReference type="ChEBI" id="CHEBI:15377"/>
        <dbReference type="ChEBI" id="CHEBI:15378"/>
        <dbReference type="ChEBI" id="CHEBI:29105"/>
        <dbReference type="ChEBI" id="CHEBI:30616"/>
        <dbReference type="ChEBI" id="CHEBI:43474"/>
        <dbReference type="ChEBI" id="CHEBI:456216"/>
        <dbReference type="EC" id="7.2.2.12"/>
    </reaction>
</comment>
<feature type="transmembrane region" description="Helical" evidence="19">
    <location>
        <begin position="355"/>
        <end position="375"/>
    </location>
</feature>
<dbReference type="Pfam" id="PF00702">
    <property type="entry name" value="Hydrolase"/>
    <property type="match status" value="1"/>
</dbReference>
<dbReference type="Proteomes" id="UP000288024">
    <property type="component" value="Unassembled WGS sequence"/>
</dbReference>
<dbReference type="InterPro" id="IPR036163">
    <property type="entry name" value="HMA_dom_sf"/>
</dbReference>
<dbReference type="SUPFAM" id="SSF81665">
    <property type="entry name" value="Calcium ATPase, transmembrane domain M"/>
    <property type="match status" value="1"/>
</dbReference>
<evidence type="ECO:0000256" key="9">
    <source>
        <dbReference type="ARBA" id="ARBA00022741"/>
    </source>
</evidence>
<dbReference type="InterPro" id="IPR023214">
    <property type="entry name" value="HAD_sf"/>
</dbReference>
<gene>
    <name evidence="22" type="primary">cadA</name>
    <name evidence="22" type="ORF">EM808_19135</name>
</gene>
<evidence type="ECO:0000256" key="5">
    <source>
        <dbReference type="ARBA" id="ARBA00022539"/>
    </source>
</evidence>
<keyword evidence="13" id="KW-1278">Translocase</keyword>
<evidence type="ECO:0000256" key="17">
    <source>
        <dbReference type="ARBA" id="ARBA00047308"/>
    </source>
</evidence>
<feature type="region of interest" description="Disordered" evidence="20">
    <location>
        <begin position="91"/>
        <end position="123"/>
    </location>
</feature>
<evidence type="ECO:0000256" key="6">
    <source>
        <dbReference type="ARBA" id="ARBA00022553"/>
    </source>
</evidence>
<dbReference type="Gene3D" id="2.70.150.10">
    <property type="entry name" value="Calcium-transporting ATPase, cytoplasmic transduction domain A"/>
    <property type="match status" value="1"/>
</dbReference>
<dbReference type="InterPro" id="IPR036412">
    <property type="entry name" value="HAD-like_sf"/>
</dbReference>
<evidence type="ECO:0000256" key="1">
    <source>
        <dbReference type="ARBA" id="ARBA00004651"/>
    </source>
</evidence>
<evidence type="ECO:0000256" key="2">
    <source>
        <dbReference type="ARBA" id="ARBA00006024"/>
    </source>
</evidence>
<keyword evidence="3" id="KW-0813">Transport</keyword>
<dbReference type="EMBL" id="RZTZ01000009">
    <property type="protein sequence ID" value="RVT59416.1"/>
    <property type="molecule type" value="Genomic_DNA"/>
</dbReference>
<dbReference type="GO" id="GO:0008551">
    <property type="term" value="F:P-type cadmium transporter activity"/>
    <property type="evidence" value="ECO:0007669"/>
    <property type="project" value="UniProtKB-EC"/>
</dbReference>
<dbReference type="InterPro" id="IPR008250">
    <property type="entry name" value="ATPase_P-typ_transduc_dom_A_sf"/>
</dbReference>
<dbReference type="Gene3D" id="3.40.50.1000">
    <property type="entry name" value="HAD superfamily/HAD-like"/>
    <property type="match status" value="1"/>
</dbReference>
<name>A0A3S2X0V9_9BACI</name>
<evidence type="ECO:0000256" key="8">
    <source>
        <dbReference type="ARBA" id="ARBA00022723"/>
    </source>
</evidence>
<dbReference type="Pfam" id="PF00403">
    <property type="entry name" value="HMA"/>
    <property type="match status" value="1"/>
</dbReference>
<dbReference type="InterPro" id="IPR027256">
    <property type="entry name" value="P-typ_ATPase_IB"/>
</dbReference>
<feature type="transmembrane region" description="Helical" evidence="19">
    <location>
        <begin position="387"/>
        <end position="414"/>
    </location>
</feature>
<dbReference type="InterPro" id="IPR001757">
    <property type="entry name" value="P_typ_ATPase"/>
</dbReference>
<dbReference type="GO" id="GO:0005886">
    <property type="term" value="C:plasma membrane"/>
    <property type="evidence" value="ECO:0007669"/>
    <property type="project" value="UniProtKB-SubCell"/>
</dbReference>
<dbReference type="PRINTS" id="PR00941">
    <property type="entry name" value="CDATPASE"/>
</dbReference>
<evidence type="ECO:0000313" key="23">
    <source>
        <dbReference type="Proteomes" id="UP000288024"/>
    </source>
</evidence>
<comment type="catalytic activity">
    <reaction evidence="18">
        <text>Cd(2+)(in) + ATP + H2O = Cd(2+)(out) + ADP + phosphate + H(+)</text>
        <dbReference type="Rhea" id="RHEA:12132"/>
        <dbReference type="ChEBI" id="CHEBI:15377"/>
        <dbReference type="ChEBI" id="CHEBI:15378"/>
        <dbReference type="ChEBI" id="CHEBI:30616"/>
        <dbReference type="ChEBI" id="CHEBI:43474"/>
        <dbReference type="ChEBI" id="CHEBI:48775"/>
        <dbReference type="ChEBI" id="CHEBI:456216"/>
        <dbReference type="EC" id="7.2.2.21"/>
    </reaction>
</comment>
<sequence length="744" mass="81348">MEEVRQQLKKEFLLEGLDCANCAMKIERGVSSINGVKDCNVNFATQTISLRYESNEEESILLNTKKTINRLEPHVKLVEKQSGRKNTKLISHGHAHSHNHDHSHNDANDHNHGHSHSHSHEHGSNDIKKMISRLFLGGLIFGLGIFAPITGMTELMVFLLAYVIVGGDIVLRAIKNITRGQVFDEHFLMAIATIGAFAIQEYPEGVAVMLFYQVGELFQSIAVNRSRKSISSLMDIRPDFANLQVGLDVKKVSPEDVEIGDIIVIKPGEKVPLDGVILEGTSSVDTSALTGESVPRDVTVGSDILSGFINKNGLLTVEVKKEFGESTVSKILELVQNASNRKAKTENFITKFARYYTPVVVIIALLLAIVPPLLFSGATFSDWVYRALIFLVISCPCALVVSIPLGFFGGIGAASKKGILVKGSNYLEALNDVKYVVFDKTGTLTKGVFEVDSVYPVNGYSEEEIIKFAAYAETHSNHPIADSIRKAFGDKIKEELIQDYNEIAGHGISIVVDGKEILAGNDKLMQKEKVDFYRNNEIGTIVYVAYDKQFVGSIAISDQIKADSYSAIQTLKRIGIKKTVMLTGDSKVVGKRVGELLEVDEVHAELLPQNKVEEIEKLDASKNAKDKILFVGDGINDTPVLARADVGMAMGGLGSDAAIEAADIVIMTDEPSKIATAISLAKRTRRIVWQNIIFALGVKAIFLLLGAFGIATMWEAVFSDVGVTLIAVLNAMRILKVTNDEPFS</sequence>
<evidence type="ECO:0000256" key="7">
    <source>
        <dbReference type="ARBA" id="ARBA00022692"/>
    </source>
</evidence>
<evidence type="ECO:0000256" key="11">
    <source>
        <dbReference type="ARBA" id="ARBA00022840"/>
    </source>
</evidence>
<dbReference type="InterPro" id="IPR006121">
    <property type="entry name" value="HMA_dom"/>
</dbReference>
<dbReference type="GO" id="GO:0016887">
    <property type="term" value="F:ATP hydrolysis activity"/>
    <property type="evidence" value="ECO:0007669"/>
    <property type="project" value="InterPro"/>
</dbReference>
<feature type="transmembrane region" description="Helical" evidence="19">
    <location>
        <begin position="130"/>
        <end position="149"/>
    </location>
</feature>
<dbReference type="GO" id="GO:0046872">
    <property type="term" value="F:metal ion binding"/>
    <property type="evidence" value="ECO:0007669"/>
    <property type="project" value="UniProtKB-KW"/>
</dbReference>
<dbReference type="SFLD" id="SFLDS00003">
    <property type="entry name" value="Haloacid_Dehalogenase"/>
    <property type="match status" value="1"/>
</dbReference>
<evidence type="ECO:0000256" key="12">
    <source>
        <dbReference type="ARBA" id="ARBA00022842"/>
    </source>
</evidence>
<dbReference type="PROSITE" id="PS50846">
    <property type="entry name" value="HMA_2"/>
    <property type="match status" value="1"/>
</dbReference>
<feature type="transmembrane region" description="Helical" evidence="19">
    <location>
        <begin position="692"/>
        <end position="711"/>
    </location>
</feature>
<keyword evidence="8 19" id="KW-0479">Metal-binding</keyword>
<dbReference type="InterPro" id="IPR018303">
    <property type="entry name" value="ATPase_P-typ_P_site"/>
</dbReference>
<comment type="subcellular location">
    <subcellularLocation>
        <location evidence="1">Cell membrane</location>
        <topology evidence="1">Multi-pass membrane protein</topology>
    </subcellularLocation>
</comment>
<evidence type="ECO:0000256" key="4">
    <source>
        <dbReference type="ARBA" id="ARBA00022475"/>
    </source>
</evidence>
<dbReference type="EC" id="3.6.3.3" evidence="22"/>
<reference evidence="22 23" key="1">
    <citation type="submission" date="2019-01" db="EMBL/GenBank/DDBJ databases">
        <title>Bacillus sp. M5HDSG1-1, whole genome shotgun sequence.</title>
        <authorList>
            <person name="Tuo L."/>
        </authorList>
    </citation>
    <scope>NUCLEOTIDE SEQUENCE [LARGE SCALE GENOMIC DNA]</scope>
    <source>
        <strain evidence="22 23">M5HDSG1-1</strain>
    </source>
</reference>
<dbReference type="InterPro" id="IPR059000">
    <property type="entry name" value="ATPase_P-type_domA"/>
</dbReference>
<keyword evidence="11 19" id="KW-0067">ATP-binding</keyword>
<keyword evidence="15" id="KW-0406">Ion transport</keyword>
<evidence type="ECO:0000256" key="13">
    <source>
        <dbReference type="ARBA" id="ARBA00022967"/>
    </source>
</evidence>
<keyword evidence="9 19" id="KW-0547">Nucleotide-binding</keyword>
<dbReference type="PROSITE" id="PS00154">
    <property type="entry name" value="ATPASE_E1_E2"/>
    <property type="match status" value="1"/>
</dbReference>
<dbReference type="CDD" id="cd00371">
    <property type="entry name" value="HMA"/>
    <property type="match status" value="1"/>
</dbReference>
<dbReference type="SUPFAM" id="SSF56784">
    <property type="entry name" value="HAD-like"/>
    <property type="match status" value="1"/>
</dbReference>
<dbReference type="InterPro" id="IPR023298">
    <property type="entry name" value="ATPase_P-typ_TM_dom_sf"/>
</dbReference>
<dbReference type="SFLD" id="SFLDG00002">
    <property type="entry name" value="C1.7:_P-type_atpase_like"/>
    <property type="match status" value="1"/>
</dbReference>
<dbReference type="SUPFAM" id="SSF55008">
    <property type="entry name" value="HMA, heavy metal-associated domain"/>
    <property type="match status" value="1"/>
</dbReference>
<keyword evidence="10" id="KW-0862">Zinc</keyword>
<dbReference type="RefSeq" id="WP_127739811.1">
    <property type="nucleotide sequence ID" value="NZ_CP196005.1"/>
</dbReference>
<comment type="similarity">
    <text evidence="2 19">Belongs to the cation transport ATPase (P-type) (TC 3.A.3) family. Type IB subfamily.</text>
</comment>
<dbReference type="Gene3D" id="3.30.70.100">
    <property type="match status" value="1"/>
</dbReference>
<evidence type="ECO:0000256" key="19">
    <source>
        <dbReference type="RuleBase" id="RU362081"/>
    </source>
</evidence>
<dbReference type="FunFam" id="3.40.1110.10:FF:000066">
    <property type="entry name" value="Cadmium-translocating P-type ATPase"/>
    <property type="match status" value="1"/>
</dbReference>
<keyword evidence="16 19" id="KW-0472">Membrane</keyword>